<proteinExistence type="predicted"/>
<keyword evidence="2" id="KW-1185">Reference proteome</keyword>
<reference evidence="1 2" key="1">
    <citation type="submission" date="2018-10" db="EMBL/GenBank/DDBJ databases">
        <title>Draft Genome Sequence of Anaerotignum sp. KCTC 15736.</title>
        <authorList>
            <person name="Choi S.H."/>
            <person name="Kim J.S."/>
            <person name="Kang S.W."/>
            <person name="Lee J.S."/>
            <person name="Park S.H."/>
        </authorList>
    </citation>
    <scope>NUCLEOTIDE SEQUENCE [LARGE SCALE GENOMIC DNA]</scope>
    <source>
        <strain evidence="1 2">KCTC 15736</strain>
    </source>
</reference>
<dbReference type="EMBL" id="BHVZ01000014">
    <property type="protein sequence ID" value="GCB30565.1"/>
    <property type="molecule type" value="Genomic_DNA"/>
</dbReference>
<name>A0A401LGD3_9FIRM</name>
<organism evidence="1 2">
    <name type="scientific">Anaerotignum faecicola</name>
    <dbReference type="NCBI Taxonomy" id="2358141"/>
    <lineage>
        <taxon>Bacteria</taxon>
        <taxon>Bacillati</taxon>
        <taxon>Bacillota</taxon>
        <taxon>Clostridia</taxon>
        <taxon>Lachnospirales</taxon>
        <taxon>Anaerotignaceae</taxon>
        <taxon>Anaerotignum</taxon>
    </lineage>
</organism>
<protein>
    <submittedName>
        <fullName evidence="1">Uncharacterized protein</fullName>
    </submittedName>
</protein>
<evidence type="ECO:0000313" key="1">
    <source>
        <dbReference type="EMBL" id="GCB30565.1"/>
    </source>
</evidence>
<dbReference type="OrthoDB" id="2088498at2"/>
<comment type="caution">
    <text evidence="1">The sequence shown here is derived from an EMBL/GenBank/DDBJ whole genome shotgun (WGS) entry which is preliminary data.</text>
</comment>
<dbReference type="Proteomes" id="UP000287361">
    <property type="component" value="Unassembled WGS sequence"/>
</dbReference>
<accession>A0A401LGD3</accession>
<gene>
    <name evidence="1" type="ORF">KGMB03357_22260</name>
</gene>
<evidence type="ECO:0000313" key="2">
    <source>
        <dbReference type="Proteomes" id="UP000287361"/>
    </source>
</evidence>
<sequence>MAWLSLEELKKYDAKKELKKMGQAEKSAASLRSGGQPVEVVRDTGAKDAVKNLLEKHKKSRAIRKEMQSIGQDLRKNKSTDLAAYRRGAQKQAELQKKLPGAAFTAGLLEGMGGNSKDAAVKLIGNDALTKQNEAMQELFKQTQSNHKGMAAAGRLTGEFAKAGAGYMTIGKAAEEAALKGMGALGRRMTASTAPDIAQKAAAKILLNPKNAKAARVAAGLLGQQAADTMVNTPMTIAAGMADGKSRKEIAKDVGKQEAMDAAFNVGLAALGAGAKKAGQVLEPRLAMRREKALQKKGIGKAGEKIKKENVLPGDVTSPSVTPENATAQFSANTVPKTAEGVKNTGLSEKKLLSADEIPEKIRQEYENWNNPDYMGEKLREISEKYSGDSQQFDAEVKKITGRMQELEDMLGIRTQRVKDTEKKIQTGAVKEMKKILSLSGKGETEETKKLLQTAVLEGRTGKISEQTRERIFNELFDRGHISNRADIDKDLKNHLKGLTLKISRQDASNIPDFKQWRKGTFGKIRSVGVGEKGNIDSVWMELHEKWPQLFSDEITNPAEQLLKIKEVADEMTYREIPLAETIDSGARDGLKAEFDSAMDRLQTELQKLTAYTNDRAAVQKRKLMQEGIPLQVDYNKMSTKEMKELYNQRYQYKKAADKVRSRKNLTEGDKALLDKLHRGELDAETAKKYAGLNGDDLIEVYNAEKPLYATNQMIREYKKQANSRFDGDFSDIMGDIPIQSEGKKGWRDLSPLRLMRETQERILDMIAPTKEQAGRLKQTLFDPIHANERDRTLFKNAFIDRLKQTDISTKNNIPIKLPNGENVKTSESALVQWLGENRYQLRQMERKKGRATVEEIANEQELRRQIEHIERSLSREQLQRIDNGIAEFTEIYKEIHPKINEALIRNGYEPVGYIEGYFPHMNFDDPNNVVEAMAKKLGFDFSSKELPMDIAGRTETFRPGKKWAGNLLTRTGTETDYDALRAFDQYIDNISDVIYHTDDIKRLRSYEDYMRYTLSDEGIRARVDAVKNNMDLTAAEKEKRIDEIYEGVQNHSLQNYVSNIRAYTDLLAGKKHKVDRILETEVFGRKVYKAVNAIENRVAGNMVAGNIGSALTNFIPITQGMSNMSIGSNLRGLKESLINMTKGEMDELTKKSTFLATREGSEQLYKSTMQKISEAGGNWNPLQWMEAADKFTTQAVWRSRYYDNLKKGMEETAAIQNADDFARGLFAGRSKGAMPTMFSSKTLKPLTMFQLEVNNQISYLMKDIPKEAQGSVAKMMKAYGGLIIGAYIYNDVYEKLTGRRSALDPFSTANQAIGDLTGTQVRNTLDILEDAAKGNGVQLTERVEQKKPSEALENVLGDIGGNMPFVGGLLFDGGRIPVQSALPSVTTIAGAFGDAASGDDTKEKARQTIKQELEKPLWYLGMPIAGGQVRKTVKGLDLMREGGSYTQTNKGEKLQFAVDQDKKTNWAQAALFGKWAVPEAQAHMEKNRTLSEKSTETYEKLRQAGAKNTTAFESINKMNREDKGRDKRRAIRSAPLSADQKAILYRSILSDKQKDKEILDYFKWTNSMGEVADYLMRAADYKDNAAKKAALQDAKISDDEKEYIYMEKFVQDKSKEKEQSRIRALREAGIGMNDYLKIRMKYGQIYDYKDAEARMRQWLQEEGFSWQEQSVIKEQFIFWGMHPKKYKG</sequence>